<dbReference type="InterPro" id="IPR011044">
    <property type="entry name" value="Quino_amine_DH_bsu"/>
</dbReference>
<gene>
    <name evidence="2" type="ORF">ACFFRN_43445</name>
</gene>
<dbReference type="RefSeq" id="WP_346118029.1">
    <property type="nucleotide sequence ID" value="NZ_BAAAXC010000005.1"/>
</dbReference>
<evidence type="ECO:0000313" key="2">
    <source>
        <dbReference type="EMBL" id="MFB9533493.1"/>
    </source>
</evidence>
<dbReference type="Gene3D" id="2.130.10.10">
    <property type="entry name" value="YVTN repeat-like/Quinoprotein amine dehydrogenase"/>
    <property type="match status" value="1"/>
</dbReference>
<feature type="transmembrane region" description="Helical" evidence="1">
    <location>
        <begin position="38"/>
        <end position="58"/>
    </location>
</feature>
<protein>
    <recommendedName>
        <fullName evidence="4">WD40 repeat domain-containing protein</fullName>
    </recommendedName>
</protein>
<reference evidence="2 3" key="1">
    <citation type="submission" date="2024-09" db="EMBL/GenBank/DDBJ databases">
        <authorList>
            <person name="Sun Q."/>
            <person name="Mori K."/>
        </authorList>
    </citation>
    <scope>NUCLEOTIDE SEQUENCE [LARGE SCALE GENOMIC DNA]</scope>
    <source>
        <strain evidence="2 3">JCM 3323</strain>
    </source>
</reference>
<keyword evidence="3" id="KW-1185">Reference proteome</keyword>
<keyword evidence="1" id="KW-1133">Transmembrane helix</keyword>
<evidence type="ECO:0000256" key="1">
    <source>
        <dbReference type="SAM" id="Phobius"/>
    </source>
</evidence>
<name>A0ABV5QDF6_9ACTN</name>
<sequence>MTWLRDVLDDVADNAPEVDLTERTIGIRKRRQRRTASIVAAAAVVATALGATAAVRLLPTEPRPAVAPGTVSDLPARGVGPLSHAFMTFCRPERGKAPAGCVNGGWRVVTRGGTTYRVAQALSGSPSGLRPSPLAISRDGRKIAYYDTEVDTFAVRDLASGTVITAPTKVPTAWLGSIAHLLLSDDGRFLAFTKRPPLKDPAMLFDMRERMVRPLPNGWNPIGLSPDGDTITLAEYAPKTRLQTITRLWQTSTAGNATAVDVAGHYMVGALGPDGHSVVAVESVDAGITGCLRSGADLVHLDRKTGKVLRRVPVRGLSMTANFVYLRSWTGPHEITALAKPLDCRERDDNAPGSSLDPPYVPFTAYAVNVETGKARKLATYTAQGFFQLVLPGFPGTL</sequence>
<evidence type="ECO:0000313" key="3">
    <source>
        <dbReference type="Proteomes" id="UP001589646"/>
    </source>
</evidence>
<keyword evidence="1" id="KW-0812">Transmembrane</keyword>
<comment type="caution">
    <text evidence="2">The sequence shown here is derived from an EMBL/GenBank/DDBJ whole genome shotgun (WGS) entry which is preliminary data.</text>
</comment>
<keyword evidence="1" id="KW-0472">Membrane</keyword>
<evidence type="ECO:0008006" key="4">
    <source>
        <dbReference type="Google" id="ProtNLM"/>
    </source>
</evidence>
<accession>A0ABV5QDF6</accession>
<organism evidence="2 3">
    <name type="scientific">Nonomuraea roseola</name>
    <dbReference type="NCBI Taxonomy" id="46179"/>
    <lineage>
        <taxon>Bacteria</taxon>
        <taxon>Bacillati</taxon>
        <taxon>Actinomycetota</taxon>
        <taxon>Actinomycetes</taxon>
        <taxon>Streptosporangiales</taxon>
        <taxon>Streptosporangiaceae</taxon>
        <taxon>Nonomuraea</taxon>
    </lineage>
</organism>
<dbReference type="Proteomes" id="UP001589646">
    <property type="component" value="Unassembled WGS sequence"/>
</dbReference>
<proteinExistence type="predicted"/>
<dbReference type="SUPFAM" id="SSF50969">
    <property type="entry name" value="YVTN repeat-like/Quinoprotein amine dehydrogenase"/>
    <property type="match status" value="1"/>
</dbReference>
<dbReference type="InterPro" id="IPR015943">
    <property type="entry name" value="WD40/YVTN_repeat-like_dom_sf"/>
</dbReference>
<dbReference type="EMBL" id="JBHMCE010000019">
    <property type="protein sequence ID" value="MFB9533493.1"/>
    <property type="molecule type" value="Genomic_DNA"/>
</dbReference>